<reference evidence="1 2" key="1">
    <citation type="submission" date="2018-06" db="EMBL/GenBank/DDBJ databases">
        <authorList>
            <consortium name="Pathogen Informatics"/>
            <person name="Doyle S."/>
        </authorList>
    </citation>
    <scope>NUCLEOTIDE SEQUENCE [LARGE SCALE GENOMIC DNA]</scope>
    <source>
        <strain evidence="1 2">NCTC11112</strain>
    </source>
</reference>
<evidence type="ECO:0000313" key="1">
    <source>
        <dbReference type="EMBL" id="STI48067.1"/>
    </source>
</evidence>
<protein>
    <submittedName>
        <fullName evidence="1">Uncharacterized protein</fullName>
    </submittedName>
</protein>
<dbReference type="AlphaFoldDB" id="A0A376SCE0"/>
<sequence length="122" mass="14133">MRKRVTCTDVENFTFDALNNRFIIDAVQHVTHPASQFFRFGFFKATTGNRREYPREYRRSQRALRIVRYAVFVDGDVSTAQSGVRFFTGQVFINQINQEQVVISARRKPLCSRVPGTLLPSL</sequence>
<dbReference type="Proteomes" id="UP000254817">
    <property type="component" value="Unassembled WGS sequence"/>
</dbReference>
<proteinExistence type="predicted"/>
<evidence type="ECO:0000313" key="2">
    <source>
        <dbReference type="Proteomes" id="UP000254817"/>
    </source>
</evidence>
<gene>
    <name evidence="1" type="ORF">NCTC11112_07297</name>
</gene>
<accession>A0A376SCE0</accession>
<organism evidence="1 2">
    <name type="scientific">Escherichia coli</name>
    <dbReference type="NCBI Taxonomy" id="562"/>
    <lineage>
        <taxon>Bacteria</taxon>
        <taxon>Pseudomonadati</taxon>
        <taxon>Pseudomonadota</taxon>
        <taxon>Gammaproteobacteria</taxon>
        <taxon>Enterobacterales</taxon>
        <taxon>Enterobacteriaceae</taxon>
        <taxon>Escherichia</taxon>
    </lineage>
</organism>
<name>A0A376SCE0_ECOLX</name>
<dbReference type="EMBL" id="UGAW01000002">
    <property type="protein sequence ID" value="STI48067.1"/>
    <property type="molecule type" value="Genomic_DNA"/>
</dbReference>